<sequence>MTTAAVDEADLNRRDFLYIATGSMAAVGLAAAAWPFIDAMNPSAEVRGQAAVNVDLTSMEAGQRVTVKWRGKPVFIDRRTSGQIESAVADDAAELRDPQSDADRVEDAEWLIVVGICTHLGCVPLGQKVGEPVGDWGGWFCPCHGSHYDTSGRIRKGPAPKNLVVPPYVLVPGEKVTIG</sequence>
<dbReference type="Proteomes" id="UP000541109">
    <property type="component" value="Unassembled WGS sequence"/>
</dbReference>
<evidence type="ECO:0000256" key="20">
    <source>
        <dbReference type="RuleBase" id="RU004494"/>
    </source>
</evidence>
<reference evidence="23 24" key="1">
    <citation type="submission" date="2020-07" db="EMBL/GenBank/DDBJ databases">
        <title>Stappia sp., F7233, whole genome shotgun sequencing project.</title>
        <authorList>
            <person name="Jiang S."/>
            <person name="Liu Z.W."/>
            <person name="Du Z.J."/>
        </authorList>
    </citation>
    <scope>NUCLEOTIDE SEQUENCE [LARGE SCALE GENOMIC DNA]</scope>
    <source>
        <strain evidence="23 24">F7233</strain>
    </source>
</reference>
<organism evidence="23 24">
    <name type="scientific">Stappia albiluteola</name>
    <dbReference type="NCBI Taxonomy" id="2758565"/>
    <lineage>
        <taxon>Bacteria</taxon>
        <taxon>Pseudomonadati</taxon>
        <taxon>Pseudomonadota</taxon>
        <taxon>Alphaproteobacteria</taxon>
        <taxon>Hyphomicrobiales</taxon>
        <taxon>Stappiaceae</taxon>
        <taxon>Stappia</taxon>
    </lineage>
</organism>
<dbReference type="GO" id="GO:0051537">
    <property type="term" value="F:2 iron, 2 sulfur cluster binding"/>
    <property type="evidence" value="ECO:0007669"/>
    <property type="project" value="UniProtKB-KW"/>
</dbReference>
<evidence type="ECO:0000256" key="13">
    <source>
        <dbReference type="ARBA" id="ARBA00022982"/>
    </source>
</evidence>
<evidence type="ECO:0000313" key="23">
    <source>
        <dbReference type="EMBL" id="MBA5775519.1"/>
    </source>
</evidence>
<dbReference type="GO" id="GO:0005886">
    <property type="term" value="C:plasma membrane"/>
    <property type="evidence" value="ECO:0007669"/>
    <property type="project" value="UniProtKB-SubCell"/>
</dbReference>
<accession>A0A839A9S1</accession>
<evidence type="ECO:0000259" key="22">
    <source>
        <dbReference type="PROSITE" id="PS51296"/>
    </source>
</evidence>
<evidence type="ECO:0000256" key="7">
    <source>
        <dbReference type="ARBA" id="ARBA00022448"/>
    </source>
</evidence>
<comment type="similarity">
    <text evidence="3">Belongs to the Rieske iron-sulfur protein family.</text>
</comment>
<dbReference type="PANTHER" id="PTHR10134">
    <property type="entry name" value="CYTOCHROME B-C1 COMPLEX SUBUNIT RIESKE, MITOCHONDRIAL"/>
    <property type="match status" value="1"/>
</dbReference>
<evidence type="ECO:0000256" key="17">
    <source>
        <dbReference type="ARBA" id="ARBA00023136"/>
    </source>
</evidence>
<evidence type="ECO:0000256" key="10">
    <source>
        <dbReference type="ARBA" id="ARBA00022714"/>
    </source>
</evidence>
<evidence type="ECO:0000256" key="16">
    <source>
        <dbReference type="ARBA" id="ARBA00023014"/>
    </source>
</evidence>
<evidence type="ECO:0000256" key="8">
    <source>
        <dbReference type="ARBA" id="ARBA00022475"/>
    </source>
</evidence>
<dbReference type="RefSeq" id="WP_182161046.1">
    <property type="nucleotide sequence ID" value="NZ_JACFXV010000006.1"/>
</dbReference>
<dbReference type="GO" id="GO:0008121">
    <property type="term" value="F:quinol-cytochrome-c reductase activity"/>
    <property type="evidence" value="ECO:0007669"/>
    <property type="project" value="UniProtKB-EC"/>
</dbReference>
<keyword evidence="15" id="KW-0408">Iron</keyword>
<dbReference type="FunFam" id="2.102.10.10:FF:000001">
    <property type="entry name" value="Cytochrome b-c1 complex subunit Rieske, mitochondrial"/>
    <property type="match status" value="1"/>
</dbReference>
<feature type="transmembrane region" description="Helical" evidence="20">
    <location>
        <begin position="16"/>
        <end position="37"/>
    </location>
</feature>
<feature type="domain" description="Rieske" evidence="22">
    <location>
        <begin position="83"/>
        <end position="177"/>
    </location>
</feature>
<evidence type="ECO:0000256" key="18">
    <source>
        <dbReference type="ARBA" id="ARBA00023157"/>
    </source>
</evidence>
<evidence type="ECO:0000256" key="19">
    <source>
        <dbReference type="ARBA" id="ARBA00029351"/>
    </source>
</evidence>
<dbReference type="GO" id="GO:0046872">
    <property type="term" value="F:metal ion binding"/>
    <property type="evidence" value="ECO:0007669"/>
    <property type="project" value="UniProtKB-KW"/>
</dbReference>
<dbReference type="CDD" id="cd03470">
    <property type="entry name" value="Rieske_cytochrome_bc1"/>
    <property type="match status" value="1"/>
</dbReference>
<dbReference type="SUPFAM" id="SSF50022">
    <property type="entry name" value="ISP domain"/>
    <property type="match status" value="1"/>
</dbReference>
<keyword evidence="12" id="KW-1278">Translocase</keyword>
<comment type="function">
    <text evidence="1">Component of the ubiquinol-cytochrome c reductase complex (complex III or cytochrome b-c1 complex), which is a respiratory chain that generates an electrochemical potential coupled to ATP synthesis.</text>
</comment>
<dbReference type="InterPro" id="IPR019470">
    <property type="entry name" value="Ubiq_cytC_Rdtase_Fe-S_su_TAT"/>
</dbReference>
<evidence type="ECO:0000256" key="4">
    <source>
        <dbReference type="ARBA" id="ARBA00011649"/>
    </source>
</evidence>
<evidence type="ECO:0000313" key="24">
    <source>
        <dbReference type="Proteomes" id="UP000541109"/>
    </source>
</evidence>
<keyword evidence="7 20" id="KW-0813">Transport</keyword>
<dbReference type="InterPro" id="IPR006311">
    <property type="entry name" value="TAT_signal"/>
</dbReference>
<keyword evidence="16" id="KW-0411">Iron-sulfur</keyword>
<comment type="catalytic activity">
    <reaction evidence="19 20">
        <text>a quinol + 2 Fe(III)-[cytochrome c](out) = a quinone + 2 Fe(II)-[cytochrome c](out) + 2 H(+)(out)</text>
        <dbReference type="Rhea" id="RHEA:11484"/>
        <dbReference type="Rhea" id="RHEA-COMP:10350"/>
        <dbReference type="Rhea" id="RHEA-COMP:14399"/>
        <dbReference type="ChEBI" id="CHEBI:15378"/>
        <dbReference type="ChEBI" id="CHEBI:24646"/>
        <dbReference type="ChEBI" id="CHEBI:29033"/>
        <dbReference type="ChEBI" id="CHEBI:29034"/>
        <dbReference type="ChEBI" id="CHEBI:132124"/>
        <dbReference type="EC" id="7.1.1.8"/>
    </reaction>
</comment>
<dbReference type="EC" id="7.1.1.8" evidence="5 20"/>
<gene>
    <name evidence="23" type="primary">petA</name>
    <name evidence="23" type="ORF">H2509_00090</name>
</gene>
<dbReference type="InterPro" id="IPR036922">
    <property type="entry name" value="Rieske_2Fe-2S_sf"/>
</dbReference>
<evidence type="ECO:0000256" key="15">
    <source>
        <dbReference type="ARBA" id="ARBA00023004"/>
    </source>
</evidence>
<name>A0A839A9S1_9HYPH</name>
<evidence type="ECO:0000256" key="11">
    <source>
        <dbReference type="ARBA" id="ARBA00022723"/>
    </source>
</evidence>
<evidence type="ECO:0000256" key="21">
    <source>
        <dbReference type="RuleBase" id="RU004497"/>
    </source>
</evidence>
<dbReference type="PROSITE" id="PS51318">
    <property type="entry name" value="TAT"/>
    <property type="match status" value="1"/>
</dbReference>
<dbReference type="Gene3D" id="1.20.5.510">
    <property type="entry name" value="Single helix bin"/>
    <property type="match status" value="1"/>
</dbReference>
<keyword evidence="17 20" id="KW-0472">Membrane</keyword>
<keyword evidence="8" id="KW-1003">Cell membrane</keyword>
<evidence type="ECO:0000256" key="9">
    <source>
        <dbReference type="ARBA" id="ARBA00022692"/>
    </source>
</evidence>
<keyword evidence="14 20" id="KW-1133">Transmembrane helix</keyword>
<dbReference type="PROSITE" id="PS51296">
    <property type="entry name" value="RIESKE"/>
    <property type="match status" value="1"/>
</dbReference>
<dbReference type="InterPro" id="IPR005805">
    <property type="entry name" value="Rieske_Fe-S_prot_C"/>
</dbReference>
<keyword evidence="9 20" id="KW-0812">Transmembrane</keyword>
<evidence type="ECO:0000256" key="6">
    <source>
        <dbReference type="ARBA" id="ARBA00019816"/>
    </source>
</evidence>
<evidence type="ECO:0000256" key="12">
    <source>
        <dbReference type="ARBA" id="ARBA00022967"/>
    </source>
</evidence>
<dbReference type="EMBL" id="JACFXV010000006">
    <property type="protein sequence ID" value="MBA5775519.1"/>
    <property type="molecule type" value="Genomic_DNA"/>
</dbReference>
<evidence type="ECO:0000256" key="1">
    <source>
        <dbReference type="ARBA" id="ARBA00002444"/>
    </source>
</evidence>
<dbReference type="InterPro" id="IPR017941">
    <property type="entry name" value="Rieske_2Fe-2S"/>
</dbReference>
<comment type="subcellular location">
    <subcellularLocation>
        <location evidence="2">Cell membrane</location>
        <topology evidence="2">Single-pass membrane protein</topology>
    </subcellularLocation>
</comment>
<evidence type="ECO:0000256" key="3">
    <source>
        <dbReference type="ARBA" id="ARBA00010651"/>
    </source>
</evidence>
<dbReference type="InterPro" id="IPR014349">
    <property type="entry name" value="Rieske_Fe-S_prot"/>
</dbReference>
<protein>
    <recommendedName>
        <fullName evidence="6 20">Ubiquinol-cytochrome c reductase iron-sulfur subunit</fullName>
        <ecNumber evidence="5 20">7.1.1.8</ecNumber>
    </recommendedName>
</protein>
<keyword evidence="11" id="KW-0479">Metal-binding</keyword>
<evidence type="ECO:0000256" key="14">
    <source>
        <dbReference type="ARBA" id="ARBA00022989"/>
    </source>
</evidence>
<evidence type="ECO:0000256" key="2">
    <source>
        <dbReference type="ARBA" id="ARBA00004162"/>
    </source>
</evidence>
<comment type="miscellaneous">
    <text evidence="20">The Rieske protein is a high potential 2Fe-2S protein.</text>
</comment>
<keyword evidence="13 20" id="KW-0249">Electron transport</keyword>
<comment type="caution">
    <text evidence="23">The sequence shown here is derived from an EMBL/GenBank/DDBJ whole genome shotgun (WGS) entry which is preliminary data.</text>
</comment>
<dbReference type="InterPro" id="IPR006317">
    <property type="entry name" value="Ubiquinol_cyt_c_Rdtase_Fe-S-su"/>
</dbReference>
<dbReference type="NCBIfam" id="TIGR01416">
    <property type="entry name" value="Rieske_proteo"/>
    <property type="match status" value="1"/>
</dbReference>
<dbReference type="AlphaFoldDB" id="A0A839A9S1"/>
<dbReference type="Gene3D" id="2.102.10.10">
    <property type="entry name" value="Rieske [2Fe-2S] iron-sulphur domain"/>
    <property type="match status" value="1"/>
</dbReference>
<dbReference type="Pfam" id="PF00355">
    <property type="entry name" value="Rieske"/>
    <property type="match status" value="1"/>
</dbReference>
<proteinExistence type="inferred from homology"/>
<evidence type="ECO:0000256" key="5">
    <source>
        <dbReference type="ARBA" id="ARBA00012951"/>
    </source>
</evidence>
<comment type="subunit">
    <text evidence="4 21">The main subunits of complex b-c1 are: cytochrome b, cytochrome c1 and the Rieske protein.</text>
</comment>
<dbReference type="PRINTS" id="PR00162">
    <property type="entry name" value="RIESKE"/>
</dbReference>
<dbReference type="Pfam" id="PF10399">
    <property type="entry name" value="UCR_Fe-S_N"/>
    <property type="match status" value="1"/>
</dbReference>
<keyword evidence="18" id="KW-1015">Disulfide bond</keyword>
<comment type="cofactor">
    <cofactor evidence="20">
        <name>[2Fe-2S] cluster</name>
        <dbReference type="ChEBI" id="CHEBI:190135"/>
    </cofactor>
    <text evidence="20">Binds 1 [2Fe-2S] cluster per subunit.</text>
</comment>
<keyword evidence="10" id="KW-0001">2Fe-2S</keyword>
<keyword evidence="24" id="KW-1185">Reference proteome</keyword>